<accession>A0ABU0ABU4</accession>
<proteinExistence type="predicted"/>
<evidence type="ECO:0000313" key="1">
    <source>
        <dbReference type="EMBL" id="MDQ0268723.1"/>
    </source>
</evidence>
<sequence length="44" mass="5213">MFLFQRQKPYTLSEVYGFLFNIIQTKGMGDVFTIKQRGNMFVCD</sequence>
<name>A0ABU0ABU4_9BACI</name>
<dbReference type="EMBL" id="JAUSUB010000002">
    <property type="protein sequence ID" value="MDQ0268723.1"/>
    <property type="molecule type" value="Genomic_DNA"/>
</dbReference>
<protein>
    <submittedName>
        <fullName evidence="1">Uncharacterized protein</fullName>
    </submittedName>
</protein>
<dbReference type="Proteomes" id="UP001238088">
    <property type="component" value="Unassembled WGS sequence"/>
</dbReference>
<keyword evidence="2" id="KW-1185">Reference proteome</keyword>
<gene>
    <name evidence="1" type="ORF">J2S17_000592</name>
</gene>
<evidence type="ECO:0000313" key="2">
    <source>
        <dbReference type="Proteomes" id="UP001238088"/>
    </source>
</evidence>
<comment type="caution">
    <text evidence="1">The sequence shown here is derived from an EMBL/GenBank/DDBJ whole genome shotgun (WGS) entry which is preliminary data.</text>
</comment>
<organism evidence="1 2">
    <name type="scientific">Cytobacillus purgationiresistens</name>
    <dbReference type="NCBI Taxonomy" id="863449"/>
    <lineage>
        <taxon>Bacteria</taxon>
        <taxon>Bacillati</taxon>
        <taxon>Bacillota</taxon>
        <taxon>Bacilli</taxon>
        <taxon>Bacillales</taxon>
        <taxon>Bacillaceae</taxon>
        <taxon>Cytobacillus</taxon>
    </lineage>
</organism>
<reference evidence="1 2" key="1">
    <citation type="submission" date="2023-07" db="EMBL/GenBank/DDBJ databases">
        <title>Genomic Encyclopedia of Type Strains, Phase IV (KMG-IV): sequencing the most valuable type-strain genomes for metagenomic binning, comparative biology and taxonomic classification.</title>
        <authorList>
            <person name="Goeker M."/>
        </authorList>
    </citation>
    <scope>NUCLEOTIDE SEQUENCE [LARGE SCALE GENOMIC DNA]</scope>
    <source>
        <strain evidence="1 2">DSM 23494</strain>
    </source>
</reference>